<dbReference type="Proteomes" id="UP001527882">
    <property type="component" value="Unassembled WGS sequence"/>
</dbReference>
<keyword evidence="1" id="KW-0732">Signal</keyword>
<feature type="signal peptide" evidence="1">
    <location>
        <begin position="1"/>
        <end position="26"/>
    </location>
</feature>
<dbReference type="PROSITE" id="PS51257">
    <property type="entry name" value="PROKAR_LIPOPROTEIN"/>
    <property type="match status" value="1"/>
</dbReference>
<organism evidence="2 3">
    <name type="scientific">Paenibacillus gyeongsangnamensis</name>
    <dbReference type="NCBI Taxonomy" id="3388067"/>
    <lineage>
        <taxon>Bacteria</taxon>
        <taxon>Bacillati</taxon>
        <taxon>Bacillota</taxon>
        <taxon>Bacilli</taxon>
        <taxon>Bacillales</taxon>
        <taxon>Paenibacillaceae</taxon>
        <taxon>Paenibacillus</taxon>
    </lineage>
</organism>
<dbReference type="SUPFAM" id="SSF53850">
    <property type="entry name" value="Periplasmic binding protein-like II"/>
    <property type="match status" value="1"/>
</dbReference>
<name>A0ABT4QAU7_9BACL</name>
<feature type="chain" id="PRO_5046271498" evidence="1">
    <location>
        <begin position="27"/>
        <end position="421"/>
    </location>
</feature>
<gene>
    <name evidence="2" type="ORF">O9H85_16570</name>
</gene>
<dbReference type="EMBL" id="JAQAGZ010000010">
    <property type="protein sequence ID" value="MCZ8514007.1"/>
    <property type="molecule type" value="Genomic_DNA"/>
</dbReference>
<keyword evidence="3" id="KW-1185">Reference proteome</keyword>
<evidence type="ECO:0000313" key="3">
    <source>
        <dbReference type="Proteomes" id="UP001527882"/>
    </source>
</evidence>
<dbReference type="RefSeq" id="WP_269882528.1">
    <property type="nucleotide sequence ID" value="NZ_JAQAGZ010000010.1"/>
</dbReference>
<dbReference type="Gene3D" id="3.40.190.10">
    <property type="entry name" value="Periplasmic binding protein-like II"/>
    <property type="match status" value="1"/>
</dbReference>
<proteinExistence type="predicted"/>
<dbReference type="PANTHER" id="PTHR43649">
    <property type="entry name" value="ARABINOSE-BINDING PROTEIN-RELATED"/>
    <property type="match status" value="1"/>
</dbReference>
<dbReference type="Pfam" id="PF13416">
    <property type="entry name" value="SBP_bac_8"/>
    <property type="match status" value="1"/>
</dbReference>
<protein>
    <submittedName>
        <fullName evidence="2">ABC transporter substrate-binding protein</fullName>
    </submittedName>
</protein>
<accession>A0ABT4QAU7</accession>
<dbReference type="InterPro" id="IPR006059">
    <property type="entry name" value="SBP"/>
</dbReference>
<comment type="caution">
    <text evidence="2">The sequence shown here is derived from an EMBL/GenBank/DDBJ whole genome shotgun (WGS) entry which is preliminary data.</text>
</comment>
<sequence>MNKRAARLLLWLLPACLLVSCTPETAMPSLGTPPQPMMLHVWLWPGSGLEPLLKSYGLKHPEVDIEVVTFQYDDVLPGLMTSLATKSDAPDLVLLESSQLNRMKRFQAYFNNLYDFGDERVHYLDWKWRMGESKDGGFLYAMPVDIGPVALAYRHDLFEAAGLPYEREAAARQLADWDALEKAGMVLKERTGAALFDNLSNVFLSYLYQFDGRYVTPDDRSLDPHVKEAWDRAVRFHRLGLNAGLPSQTSAWAEGAVNGKFAVVLAPSWLHGAIKKNAPATSGEWDLTRAPGLPSGWTGSYLAVPTTSRYPGAAYALAQWLTAPKQQLANFMDSGNFPSTPESYSTREFLEVKDPFFNGAPVGQIYSYAAVRYKTAYDDYEYAGIERMIRDGLRRVEAEGADPDKVWADIVRRYRELNQGG</sequence>
<evidence type="ECO:0000256" key="1">
    <source>
        <dbReference type="SAM" id="SignalP"/>
    </source>
</evidence>
<dbReference type="PANTHER" id="PTHR43649:SF32">
    <property type="entry name" value="SUGAR BINDING SECRETED PROTEIN"/>
    <property type="match status" value="1"/>
</dbReference>
<reference evidence="2 3" key="1">
    <citation type="submission" date="2022-12" db="EMBL/GenBank/DDBJ databases">
        <title>Draft genome sequence of Paenibacillus sp. dW9.</title>
        <authorList>
            <person name="Choi E.-W."/>
            <person name="Kim D.-U."/>
        </authorList>
    </citation>
    <scope>NUCLEOTIDE SEQUENCE [LARGE SCALE GENOMIC DNA]</scope>
    <source>
        <strain evidence="3">dW9</strain>
    </source>
</reference>
<dbReference type="InterPro" id="IPR050490">
    <property type="entry name" value="Bact_solute-bd_prot1"/>
</dbReference>
<evidence type="ECO:0000313" key="2">
    <source>
        <dbReference type="EMBL" id="MCZ8514007.1"/>
    </source>
</evidence>